<name>A0ABT0N038_9GAMM</name>
<dbReference type="InterPro" id="IPR001123">
    <property type="entry name" value="LeuE-type"/>
</dbReference>
<evidence type="ECO:0000313" key="7">
    <source>
        <dbReference type="EMBL" id="MCL2894784.1"/>
    </source>
</evidence>
<keyword evidence="3 6" id="KW-0812">Transmembrane</keyword>
<keyword evidence="5 6" id="KW-0472">Membrane</keyword>
<keyword evidence="4 6" id="KW-1133">Transmembrane helix</keyword>
<feature type="transmembrane region" description="Helical" evidence="6">
    <location>
        <begin position="40"/>
        <end position="61"/>
    </location>
</feature>
<dbReference type="Pfam" id="PF01810">
    <property type="entry name" value="LysE"/>
    <property type="match status" value="1"/>
</dbReference>
<feature type="transmembrane region" description="Helical" evidence="6">
    <location>
        <begin position="73"/>
        <end position="94"/>
    </location>
</feature>
<sequence length="212" mass="23108">MLHNYWSEFLGLALIHLLVVISPGPDFAVTIRQSVRFGRLAGICTAMGIGAGMSVHVFYTLVGISALMHATPWLMSAATLAGGAYIIYLGINFVKSKPAEMASLATDDTAPLAQAKRQAFVMGFMTNATNPKATLFFLAVFTTVVSSATPLSIQLFYGAWMCAVNAAWFVLVSVLFSTPAIRRRFVRQGHWFERFMGVILIGYAARLLFVSL</sequence>
<evidence type="ECO:0000256" key="2">
    <source>
        <dbReference type="ARBA" id="ARBA00022475"/>
    </source>
</evidence>
<dbReference type="EMBL" id="JAKPBZ010000115">
    <property type="protein sequence ID" value="MCL2894784.1"/>
    <property type="molecule type" value="Genomic_DNA"/>
</dbReference>
<reference evidence="7 8" key="1">
    <citation type="submission" date="2022-02" db="EMBL/GenBank/DDBJ databases">
        <title>Description of Brenneria tiliae sp. nov. isolated from symptomatic Tilia x moltkei and Tilia x europaea trees in the UK.</title>
        <authorList>
            <person name="Kile H."/>
        </authorList>
    </citation>
    <scope>NUCLEOTIDE SEQUENCE [LARGE SCALE GENOMIC DNA]</scope>
    <source>
        <strain evidence="7 8">MC1SB4.1</strain>
    </source>
</reference>
<evidence type="ECO:0000256" key="4">
    <source>
        <dbReference type="ARBA" id="ARBA00022989"/>
    </source>
</evidence>
<evidence type="ECO:0000256" key="1">
    <source>
        <dbReference type="ARBA" id="ARBA00004651"/>
    </source>
</evidence>
<comment type="subcellular location">
    <subcellularLocation>
        <location evidence="1">Cell membrane</location>
        <topology evidence="1">Multi-pass membrane protein</topology>
    </subcellularLocation>
</comment>
<dbReference type="PANTHER" id="PTHR30086">
    <property type="entry name" value="ARGININE EXPORTER PROTEIN ARGO"/>
    <property type="match status" value="1"/>
</dbReference>
<dbReference type="PIRSF" id="PIRSF006324">
    <property type="entry name" value="LeuE"/>
    <property type="match status" value="1"/>
</dbReference>
<evidence type="ECO:0000256" key="3">
    <source>
        <dbReference type="ARBA" id="ARBA00022692"/>
    </source>
</evidence>
<gene>
    <name evidence="7" type="ORF">MFP26_19100</name>
</gene>
<evidence type="ECO:0000256" key="5">
    <source>
        <dbReference type="ARBA" id="ARBA00023136"/>
    </source>
</evidence>
<keyword evidence="2" id="KW-1003">Cell membrane</keyword>
<proteinExistence type="predicted"/>
<dbReference type="PANTHER" id="PTHR30086:SF21">
    <property type="entry name" value="TRANSPORT PROTEIN"/>
    <property type="match status" value="1"/>
</dbReference>
<organism evidence="7 8">
    <name type="scientific">Brenneria tiliae</name>
    <dbReference type="NCBI Taxonomy" id="2914984"/>
    <lineage>
        <taxon>Bacteria</taxon>
        <taxon>Pseudomonadati</taxon>
        <taxon>Pseudomonadota</taxon>
        <taxon>Gammaproteobacteria</taxon>
        <taxon>Enterobacterales</taxon>
        <taxon>Pectobacteriaceae</taxon>
        <taxon>Brenneria</taxon>
    </lineage>
</organism>
<dbReference type="RefSeq" id="WP_249245876.1">
    <property type="nucleotide sequence ID" value="NZ_JAKPBZ010000115.1"/>
</dbReference>
<evidence type="ECO:0000256" key="6">
    <source>
        <dbReference type="SAM" id="Phobius"/>
    </source>
</evidence>
<protein>
    <submittedName>
        <fullName evidence="7">LysE family transporter</fullName>
    </submittedName>
</protein>
<feature type="transmembrane region" description="Helical" evidence="6">
    <location>
        <begin position="6"/>
        <end position="28"/>
    </location>
</feature>
<feature type="transmembrane region" description="Helical" evidence="6">
    <location>
        <begin position="157"/>
        <end position="179"/>
    </location>
</feature>
<evidence type="ECO:0000313" key="8">
    <source>
        <dbReference type="Proteomes" id="UP001203069"/>
    </source>
</evidence>
<keyword evidence="8" id="KW-1185">Reference proteome</keyword>
<dbReference type="Proteomes" id="UP001203069">
    <property type="component" value="Unassembled WGS sequence"/>
</dbReference>
<comment type="caution">
    <text evidence="7">The sequence shown here is derived from an EMBL/GenBank/DDBJ whole genome shotgun (WGS) entry which is preliminary data.</text>
</comment>
<accession>A0ABT0N038</accession>
<feature type="transmembrane region" description="Helical" evidence="6">
    <location>
        <begin position="191"/>
        <end position="209"/>
    </location>
</feature>